<organism evidence="2 3">
    <name type="scientific">Phascolomyces articulosus</name>
    <dbReference type="NCBI Taxonomy" id="60185"/>
    <lineage>
        <taxon>Eukaryota</taxon>
        <taxon>Fungi</taxon>
        <taxon>Fungi incertae sedis</taxon>
        <taxon>Mucoromycota</taxon>
        <taxon>Mucoromycotina</taxon>
        <taxon>Mucoromycetes</taxon>
        <taxon>Mucorales</taxon>
        <taxon>Lichtheimiaceae</taxon>
        <taxon>Phascolomyces</taxon>
    </lineage>
</organism>
<keyword evidence="1" id="KW-0472">Membrane</keyword>
<keyword evidence="3" id="KW-1185">Reference proteome</keyword>
<keyword evidence="1" id="KW-1133">Transmembrane helix</keyword>
<dbReference type="EMBL" id="JAIXMP010000024">
    <property type="protein sequence ID" value="KAI9254447.1"/>
    <property type="molecule type" value="Genomic_DNA"/>
</dbReference>
<protein>
    <submittedName>
        <fullName evidence="2">Uncharacterized protein</fullName>
    </submittedName>
</protein>
<keyword evidence="1" id="KW-0812">Transmembrane</keyword>
<evidence type="ECO:0000313" key="3">
    <source>
        <dbReference type="Proteomes" id="UP001209540"/>
    </source>
</evidence>
<proteinExistence type="predicted"/>
<accession>A0AAD5K3L3</accession>
<name>A0AAD5K3L3_9FUNG</name>
<feature type="transmembrane region" description="Helical" evidence="1">
    <location>
        <begin position="20"/>
        <end position="41"/>
    </location>
</feature>
<dbReference type="AlphaFoldDB" id="A0AAD5K3L3"/>
<reference evidence="2" key="2">
    <citation type="submission" date="2023-02" db="EMBL/GenBank/DDBJ databases">
        <authorList>
            <consortium name="DOE Joint Genome Institute"/>
            <person name="Mondo S.J."/>
            <person name="Chang Y."/>
            <person name="Wang Y."/>
            <person name="Ahrendt S."/>
            <person name="Andreopoulos W."/>
            <person name="Barry K."/>
            <person name="Beard J."/>
            <person name="Benny G.L."/>
            <person name="Blankenship S."/>
            <person name="Bonito G."/>
            <person name="Cuomo C."/>
            <person name="Desiro A."/>
            <person name="Gervers K.A."/>
            <person name="Hundley H."/>
            <person name="Kuo A."/>
            <person name="LaButti K."/>
            <person name="Lang B.F."/>
            <person name="Lipzen A."/>
            <person name="O'Donnell K."/>
            <person name="Pangilinan J."/>
            <person name="Reynolds N."/>
            <person name="Sandor L."/>
            <person name="Smith M.W."/>
            <person name="Tsang A."/>
            <person name="Grigoriev I.V."/>
            <person name="Stajich J.E."/>
            <person name="Spatafora J.W."/>
        </authorList>
    </citation>
    <scope>NUCLEOTIDE SEQUENCE</scope>
    <source>
        <strain evidence="2">RSA 2281</strain>
    </source>
</reference>
<evidence type="ECO:0000256" key="1">
    <source>
        <dbReference type="SAM" id="Phobius"/>
    </source>
</evidence>
<sequence>MTHAIMGSDMNNLLRKRKRANGKCISLILSTVSSFTMFVIVEDGHDILHTYPPMAIKFPCEATIIMQSNNHFGSRLLTLRPALSCFNETCYFYEGQFQTSPSFSFTAKFHPMVLHDQQLKLCNDRLTLFSCSGYH</sequence>
<comment type="caution">
    <text evidence="2">The sequence shown here is derived from an EMBL/GenBank/DDBJ whole genome shotgun (WGS) entry which is preliminary data.</text>
</comment>
<dbReference type="Proteomes" id="UP001209540">
    <property type="component" value="Unassembled WGS sequence"/>
</dbReference>
<reference evidence="2" key="1">
    <citation type="journal article" date="2022" name="IScience">
        <title>Evolution of zygomycete secretomes and the origins of terrestrial fungal ecologies.</title>
        <authorList>
            <person name="Chang Y."/>
            <person name="Wang Y."/>
            <person name="Mondo S."/>
            <person name="Ahrendt S."/>
            <person name="Andreopoulos W."/>
            <person name="Barry K."/>
            <person name="Beard J."/>
            <person name="Benny G.L."/>
            <person name="Blankenship S."/>
            <person name="Bonito G."/>
            <person name="Cuomo C."/>
            <person name="Desiro A."/>
            <person name="Gervers K.A."/>
            <person name="Hundley H."/>
            <person name="Kuo A."/>
            <person name="LaButti K."/>
            <person name="Lang B.F."/>
            <person name="Lipzen A."/>
            <person name="O'Donnell K."/>
            <person name="Pangilinan J."/>
            <person name="Reynolds N."/>
            <person name="Sandor L."/>
            <person name="Smith M.E."/>
            <person name="Tsang A."/>
            <person name="Grigoriev I.V."/>
            <person name="Stajich J.E."/>
            <person name="Spatafora J.W."/>
        </authorList>
    </citation>
    <scope>NUCLEOTIDE SEQUENCE</scope>
    <source>
        <strain evidence="2">RSA 2281</strain>
    </source>
</reference>
<evidence type="ECO:0000313" key="2">
    <source>
        <dbReference type="EMBL" id="KAI9254447.1"/>
    </source>
</evidence>
<gene>
    <name evidence="2" type="ORF">BDA99DRAFT_540206</name>
</gene>